<sequence length="247" mass="27431">MNIKHYLDSTYLKTAEQAGVSEAENTEIVKQFIQEAIDENFKLIMIRPNMVKMARKMIDEKKSKVLVGTVISFPDGTNSLDEKIDEAEQAILDGADELDFVCNYEAFKKGEIELVKNEVFILTRHAFHNHKVAKWIIEVAALTDAQIIQISALIKNVVIANFKEDLYQNVFVKSSTGFYKTENGLPNGATIPAIIMMIENASPLPIKAAGGVRTYEDVAEMIRLGVKRIGTSAAKTIANGNVSTNNY</sequence>
<dbReference type="PANTHER" id="PTHR10889:SF1">
    <property type="entry name" value="DEOXYRIBOSE-PHOSPHATE ALDOLASE"/>
    <property type="match status" value="1"/>
</dbReference>
<dbReference type="GO" id="GO:0009264">
    <property type="term" value="P:deoxyribonucleotide catabolic process"/>
    <property type="evidence" value="ECO:0007669"/>
    <property type="project" value="UniProtKB-UniRule"/>
</dbReference>
<dbReference type="EC" id="4.1.2.4" evidence="3"/>
<dbReference type="GO" id="GO:0004139">
    <property type="term" value="F:deoxyribose-phosphate aldolase activity"/>
    <property type="evidence" value="ECO:0007669"/>
    <property type="project" value="UniProtKB-UniRule"/>
</dbReference>
<gene>
    <name evidence="4" type="ORF">BC748_1250</name>
</gene>
<dbReference type="OrthoDB" id="9778711at2"/>
<evidence type="ECO:0000313" key="4">
    <source>
        <dbReference type="EMBL" id="TDP60269.1"/>
    </source>
</evidence>
<reference evidence="4 5" key="1">
    <citation type="submission" date="2019-03" db="EMBL/GenBank/DDBJ databases">
        <title>Genomic Encyclopedia of Archaeal and Bacterial Type Strains, Phase II (KMG-II): from individual species to whole genera.</title>
        <authorList>
            <person name="Goeker M."/>
        </authorList>
    </citation>
    <scope>NUCLEOTIDE SEQUENCE [LARGE SCALE GENOMIC DNA]</scope>
    <source>
        <strain evidence="4 5">DSM 25687</strain>
    </source>
</reference>
<dbReference type="InterPro" id="IPR013785">
    <property type="entry name" value="Aldolase_TIM"/>
</dbReference>
<evidence type="ECO:0000256" key="2">
    <source>
        <dbReference type="ARBA" id="ARBA00023270"/>
    </source>
</evidence>
<dbReference type="InterPro" id="IPR002915">
    <property type="entry name" value="DeoC/FbaB/LacD_aldolase"/>
</dbReference>
<dbReference type="EMBL" id="SNXR01000012">
    <property type="protein sequence ID" value="TDP60269.1"/>
    <property type="molecule type" value="Genomic_DNA"/>
</dbReference>
<protein>
    <recommendedName>
        <fullName evidence="3">Deoxyribose-phosphate aldolase</fullName>
        <ecNumber evidence="3">4.1.2.4</ecNumber>
    </recommendedName>
</protein>
<dbReference type="SMART" id="SM01133">
    <property type="entry name" value="DeoC"/>
    <property type="match status" value="1"/>
</dbReference>
<name>A0A4R6QFI8_9FLAO</name>
<dbReference type="PIRSF" id="PIRSF001357">
    <property type="entry name" value="DeoC"/>
    <property type="match status" value="1"/>
</dbReference>
<keyword evidence="2" id="KW-0704">Schiff base</keyword>
<evidence type="ECO:0000256" key="1">
    <source>
        <dbReference type="ARBA" id="ARBA00022490"/>
    </source>
</evidence>
<dbReference type="PANTHER" id="PTHR10889">
    <property type="entry name" value="DEOXYRIBOSE-PHOSPHATE ALDOLASE"/>
    <property type="match status" value="1"/>
</dbReference>
<dbReference type="InterPro" id="IPR011343">
    <property type="entry name" value="DeoC"/>
</dbReference>
<keyword evidence="5" id="KW-1185">Reference proteome</keyword>
<evidence type="ECO:0000313" key="5">
    <source>
        <dbReference type="Proteomes" id="UP000295260"/>
    </source>
</evidence>
<proteinExistence type="predicted"/>
<evidence type="ECO:0000256" key="3">
    <source>
        <dbReference type="NCBIfam" id="TIGR00126"/>
    </source>
</evidence>
<organism evidence="4 5">
    <name type="scientific">Flavobacterium dankookense</name>
    <dbReference type="NCBI Taxonomy" id="706186"/>
    <lineage>
        <taxon>Bacteria</taxon>
        <taxon>Pseudomonadati</taxon>
        <taxon>Bacteroidota</taxon>
        <taxon>Flavobacteriia</taxon>
        <taxon>Flavobacteriales</taxon>
        <taxon>Flavobacteriaceae</taxon>
        <taxon>Flavobacterium</taxon>
    </lineage>
</organism>
<comment type="caution">
    <text evidence="4">The sequence shown here is derived from an EMBL/GenBank/DDBJ whole genome shotgun (WGS) entry which is preliminary data.</text>
</comment>
<dbReference type="Proteomes" id="UP000295260">
    <property type="component" value="Unassembled WGS sequence"/>
</dbReference>
<dbReference type="SUPFAM" id="SSF51569">
    <property type="entry name" value="Aldolase"/>
    <property type="match status" value="1"/>
</dbReference>
<dbReference type="GO" id="GO:0016052">
    <property type="term" value="P:carbohydrate catabolic process"/>
    <property type="evidence" value="ECO:0007669"/>
    <property type="project" value="TreeGrafter"/>
</dbReference>
<accession>A0A4R6QFI8</accession>
<dbReference type="AlphaFoldDB" id="A0A4R6QFI8"/>
<dbReference type="NCBIfam" id="TIGR00126">
    <property type="entry name" value="deoC"/>
    <property type="match status" value="1"/>
</dbReference>
<dbReference type="Pfam" id="PF01791">
    <property type="entry name" value="DeoC"/>
    <property type="match status" value="1"/>
</dbReference>
<dbReference type="GO" id="GO:0005737">
    <property type="term" value="C:cytoplasm"/>
    <property type="evidence" value="ECO:0007669"/>
    <property type="project" value="InterPro"/>
</dbReference>
<dbReference type="RefSeq" id="WP_133532552.1">
    <property type="nucleotide sequence ID" value="NZ_SNXR01000012.1"/>
</dbReference>
<keyword evidence="1" id="KW-0963">Cytoplasm</keyword>
<dbReference type="Gene3D" id="3.20.20.70">
    <property type="entry name" value="Aldolase class I"/>
    <property type="match status" value="1"/>
</dbReference>